<protein>
    <submittedName>
        <fullName evidence="2">Uncharacterized protein</fullName>
    </submittedName>
</protein>
<dbReference type="PANTHER" id="PTHR31966">
    <property type="entry name" value="OS01G0783500 PROTEIN"/>
    <property type="match status" value="1"/>
</dbReference>
<dbReference type="InterPro" id="IPR044162">
    <property type="entry name" value="PHOS32/34"/>
</dbReference>
<dbReference type="AlphaFoldDB" id="D7LCU9"/>
<proteinExistence type="predicted"/>
<dbReference type="HOGENOM" id="CLU_2708193_0_0_1"/>
<reference evidence="3" key="1">
    <citation type="journal article" date="2011" name="Nat. Genet.">
        <title>The Arabidopsis lyrata genome sequence and the basis of rapid genome size change.</title>
        <authorList>
            <person name="Hu T.T."/>
            <person name="Pattyn P."/>
            <person name="Bakker E.G."/>
            <person name="Cao J."/>
            <person name="Cheng J.-F."/>
            <person name="Clark R.M."/>
            <person name="Fahlgren N."/>
            <person name="Fawcett J.A."/>
            <person name="Grimwood J."/>
            <person name="Gundlach H."/>
            <person name="Haberer G."/>
            <person name="Hollister J.D."/>
            <person name="Ossowski S."/>
            <person name="Ottilar R.P."/>
            <person name="Salamov A.A."/>
            <person name="Schneeberger K."/>
            <person name="Spannagl M."/>
            <person name="Wang X."/>
            <person name="Yang L."/>
            <person name="Nasrallah M.E."/>
            <person name="Bergelson J."/>
            <person name="Carrington J.C."/>
            <person name="Gaut B.S."/>
            <person name="Schmutz J."/>
            <person name="Mayer K.F.X."/>
            <person name="Van de Peer Y."/>
            <person name="Grigoriev I.V."/>
            <person name="Nordborg M."/>
            <person name="Weigel D."/>
            <person name="Guo Y.-L."/>
        </authorList>
    </citation>
    <scope>NUCLEOTIDE SEQUENCE [LARGE SCALE GENOMIC DNA]</scope>
    <source>
        <strain evidence="3">cv. MN47</strain>
    </source>
</reference>
<dbReference type="Gramene" id="scaffold_400860.1">
    <property type="protein sequence ID" value="scaffold_400860.1"/>
    <property type="gene ID" value="scaffold_400860.1"/>
</dbReference>
<dbReference type="EMBL" id="GL348716">
    <property type="protein sequence ID" value="EFH55207.1"/>
    <property type="molecule type" value="Genomic_DNA"/>
</dbReference>
<feature type="region of interest" description="Disordered" evidence="1">
    <location>
        <begin position="1"/>
        <end position="36"/>
    </location>
</feature>
<organism evidence="3">
    <name type="scientific">Arabidopsis lyrata subsp. lyrata</name>
    <name type="common">Lyre-leaved rock-cress</name>
    <dbReference type="NCBI Taxonomy" id="81972"/>
    <lineage>
        <taxon>Eukaryota</taxon>
        <taxon>Viridiplantae</taxon>
        <taxon>Streptophyta</taxon>
        <taxon>Embryophyta</taxon>
        <taxon>Tracheophyta</taxon>
        <taxon>Spermatophyta</taxon>
        <taxon>Magnoliopsida</taxon>
        <taxon>eudicotyledons</taxon>
        <taxon>Gunneridae</taxon>
        <taxon>Pentapetalae</taxon>
        <taxon>rosids</taxon>
        <taxon>malvids</taxon>
        <taxon>Brassicales</taxon>
        <taxon>Brassicaceae</taxon>
        <taxon>Camelineae</taxon>
        <taxon>Arabidopsis</taxon>
    </lineage>
</organism>
<name>D7LCU9_ARALL</name>
<dbReference type="STRING" id="81972.D7LCU9"/>
<dbReference type="PANTHER" id="PTHR31966:SF18">
    <property type="entry name" value="UNIVERSAL STRESS PROTEIN PHOS32"/>
    <property type="match status" value="1"/>
</dbReference>
<evidence type="ECO:0000313" key="2">
    <source>
        <dbReference type="EMBL" id="EFH55207.1"/>
    </source>
</evidence>
<evidence type="ECO:0000313" key="3">
    <source>
        <dbReference type="Proteomes" id="UP000008694"/>
    </source>
</evidence>
<gene>
    <name evidence="2" type="ORF">ARALYDRAFT_901359</name>
</gene>
<sequence length="73" mass="8145">MALRFNPVSTSLSPPLPPPLRTQIEDPNAQSQPSQEHFDAFTSTKVADLAKPLKELGFPYKIHIVKDHDMSCD</sequence>
<accession>D7LCU9</accession>
<dbReference type="Proteomes" id="UP000008694">
    <property type="component" value="Unassembled WGS sequence"/>
</dbReference>
<keyword evidence="3" id="KW-1185">Reference proteome</keyword>
<evidence type="ECO:0000256" key="1">
    <source>
        <dbReference type="SAM" id="MobiDB-lite"/>
    </source>
</evidence>